<keyword evidence="2 5" id="KW-0812">Transmembrane</keyword>
<dbReference type="AlphaFoldDB" id="A0A1D2MEC2"/>
<sequence>MKLLILLVIATGFLQPVALAERDVQLTIRKCGNSNLQNVDVVRLPTSFINTTGQLEFSMETHSLLPGNDIESCRPQIMELPSITILRNSSKKSWRQTKLLLENGYLSVANLSDESVDYYGIDEYCIADVHGSGENRIADIKICIQSSSTKRPVLNKCCPLGTILGIRGCVKENDHWEPTFMDFKTLPQSSAQNMNPVYHCPLLSCPPAEREQWLEDGCDTKFYPVNTGKTAFIGRYRTWEILEHPPGSTYCYDRHKNEKGIMRNILVMCNGNVTNLENGNKNPKQVTYLYMICMYIGAVFHLLTTLVYLITWRKQNVYGKTLCSCTLALFFMQTFLGTAHLLGIFGGGETRGSTFCFLNGVFAQYFFIASFTWLLLLNINLWWSFRSIEGNNVWERNRFLLYTIAGWGFPLIVTGISVILDLTNKCRASGVPTPEYGTHTCFIAAWALGYYIYYIIAVLMTITFIFAVITLGTMVNYQKATSNLGANKRAENMRTFILFLKLSVVMGLSWIFELISWVVSKEDSGGHWIWTIFDVYNMLSAILIFILFVCQRKTLSLLQEVHPAFNVLTAEKIDFSPTFRRKDYSSTDATTRVDD</sequence>
<dbReference type="PROSITE" id="PS50261">
    <property type="entry name" value="G_PROTEIN_RECEP_F2_4"/>
    <property type="match status" value="1"/>
</dbReference>
<comment type="caution">
    <text evidence="8">The sequence shown here is derived from an EMBL/GenBank/DDBJ whole genome shotgun (WGS) entry which is preliminary data.</text>
</comment>
<reference evidence="8 9" key="1">
    <citation type="journal article" date="2016" name="Genome Biol. Evol.">
        <title>Gene Family Evolution Reflects Adaptation to Soil Environmental Stressors in the Genome of the Collembolan Orchesella cincta.</title>
        <authorList>
            <person name="Faddeeva-Vakhrusheva A."/>
            <person name="Derks M.F."/>
            <person name="Anvar S.Y."/>
            <person name="Agamennone V."/>
            <person name="Suring W."/>
            <person name="Smit S."/>
            <person name="van Straalen N.M."/>
            <person name="Roelofs D."/>
        </authorList>
    </citation>
    <scope>NUCLEOTIDE SEQUENCE [LARGE SCALE GENOMIC DNA]</scope>
    <source>
        <tissue evidence="8">Mixed pool</tissue>
    </source>
</reference>
<feature type="transmembrane region" description="Helical" evidence="5">
    <location>
        <begin position="496"/>
        <end position="516"/>
    </location>
</feature>
<name>A0A1D2MEC2_ORCCI</name>
<dbReference type="Pfam" id="PF00002">
    <property type="entry name" value="7tm_2"/>
    <property type="match status" value="1"/>
</dbReference>
<feature type="transmembrane region" description="Helical" evidence="5">
    <location>
        <begin position="322"/>
        <end position="345"/>
    </location>
</feature>
<evidence type="ECO:0000259" key="7">
    <source>
        <dbReference type="PROSITE" id="PS50261"/>
    </source>
</evidence>
<proteinExistence type="predicted"/>
<dbReference type="GO" id="GO:0008528">
    <property type="term" value="F:G protein-coupled peptide receptor activity"/>
    <property type="evidence" value="ECO:0007669"/>
    <property type="project" value="TreeGrafter"/>
</dbReference>
<evidence type="ECO:0000256" key="1">
    <source>
        <dbReference type="ARBA" id="ARBA00004141"/>
    </source>
</evidence>
<dbReference type="GO" id="GO:0007166">
    <property type="term" value="P:cell surface receptor signaling pathway"/>
    <property type="evidence" value="ECO:0007669"/>
    <property type="project" value="InterPro"/>
</dbReference>
<evidence type="ECO:0000313" key="9">
    <source>
        <dbReference type="Proteomes" id="UP000094527"/>
    </source>
</evidence>
<organism evidence="8 9">
    <name type="scientific">Orchesella cincta</name>
    <name type="common">Springtail</name>
    <name type="synonym">Podura cincta</name>
    <dbReference type="NCBI Taxonomy" id="48709"/>
    <lineage>
        <taxon>Eukaryota</taxon>
        <taxon>Metazoa</taxon>
        <taxon>Ecdysozoa</taxon>
        <taxon>Arthropoda</taxon>
        <taxon>Hexapoda</taxon>
        <taxon>Collembola</taxon>
        <taxon>Entomobryomorpha</taxon>
        <taxon>Entomobryoidea</taxon>
        <taxon>Orchesellidae</taxon>
        <taxon>Orchesellinae</taxon>
        <taxon>Orchesella</taxon>
    </lineage>
</organism>
<evidence type="ECO:0000256" key="5">
    <source>
        <dbReference type="SAM" id="Phobius"/>
    </source>
</evidence>
<keyword evidence="6" id="KW-0732">Signal</keyword>
<dbReference type="EMBL" id="LJIJ01001581">
    <property type="protein sequence ID" value="ODM91368.1"/>
    <property type="molecule type" value="Genomic_DNA"/>
</dbReference>
<protein>
    <submittedName>
        <fullName evidence="8">G-protein coupled receptor Mth</fullName>
    </submittedName>
</protein>
<keyword evidence="3 5" id="KW-1133">Transmembrane helix</keyword>
<dbReference type="InterPro" id="IPR051384">
    <property type="entry name" value="Mth_GPCR"/>
</dbReference>
<dbReference type="CDD" id="cd15039">
    <property type="entry name" value="7tmB3_Methuselah-like"/>
    <property type="match status" value="1"/>
</dbReference>
<dbReference type="OrthoDB" id="6134459at2759"/>
<gene>
    <name evidence="8" type="ORF">Ocin01_15317</name>
</gene>
<feature type="domain" description="G-protein coupled receptors family 2 profile 2" evidence="7">
    <location>
        <begin position="287"/>
        <end position="537"/>
    </location>
</feature>
<dbReference type="STRING" id="48709.A0A1D2MEC2"/>
<evidence type="ECO:0000313" key="8">
    <source>
        <dbReference type="EMBL" id="ODM91368.1"/>
    </source>
</evidence>
<feature type="transmembrane region" description="Helical" evidence="5">
    <location>
        <begin position="528"/>
        <end position="550"/>
    </location>
</feature>
<dbReference type="PANTHER" id="PTHR47154">
    <property type="entry name" value="G-PROTEIN COUPLED RECEPTOR MTH-RELATED"/>
    <property type="match status" value="1"/>
</dbReference>
<dbReference type="InterPro" id="IPR017981">
    <property type="entry name" value="GPCR_2-like_7TM"/>
</dbReference>
<keyword evidence="4 5" id="KW-0472">Membrane</keyword>
<feature type="transmembrane region" description="Helical" evidence="5">
    <location>
        <begin position="288"/>
        <end position="310"/>
    </location>
</feature>
<dbReference type="InterPro" id="IPR000832">
    <property type="entry name" value="GPCR_2_secretin-like"/>
</dbReference>
<dbReference type="GO" id="GO:0005886">
    <property type="term" value="C:plasma membrane"/>
    <property type="evidence" value="ECO:0007669"/>
    <property type="project" value="TreeGrafter"/>
</dbReference>
<dbReference type="Proteomes" id="UP000094527">
    <property type="component" value="Unassembled WGS sequence"/>
</dbReference>
<evidence type="ECO:0000256" key="4">
    <source>
        <dbReference type="ARBA" id="ARBA00023136"/>
    </source>
</evidence>
<dbReference type="SUPFAM" id="SSF81321">
    <property type="entry name" value="Family A G protein-coupled receptor-like"/>
    <property type="match status" value="1"/>
</dbReference>
<feature type="transmembrane region" description="Helical" evidence="5">
    <location>
        <begin position="357"/>
        <end position="379"/>
    </location>
</feature>
<evidence type="ECO:0000256" key="2">
    <source>
        <dbReference type="ARBA" id="ARBA00022692"/>
    </source>
</evidence>
<dbReference type="PANTHER" id="PTHR47154:SF2">
    <property type="entry name" value="G-PROTEIN COUPLED RECEPTOR MTH-RELATED"/>
    <property type="match status" value="1"/>
</dbReference>
<feature type="signal peptide" evidence="6">
    <location>
        <begin position="1"/>
        <end position="20"/>
    </location>
</feature>
<evidence type="ECO:0000256" key="3">
    <source>
        <dbReference type="ARBA" id="ARBA00022989"/>
    </source>
</evidence>
<feature type="transmembrane region" description="Helical" evidence="5">
    <location>
        <begin position="399"/>
        <end position="420"/>
    </location>
</feature>
<feature type="transmembrane region" description="Helical" evidence="5">
    <location>
        <begin position="451"/>
        <end position="475"/>
    </location>
</feature>
<evidence type="ECO:0000256" key="6">
    <source>
        <dbReference type="SAM" id="SignalP"/>
    </source>
</evidence>
<comment type="subcellular location">
    <subcellularLocation>
        <location evidence="1">Membrane</location>
        <topology evidence="1">Multi-pass membrane protein</topology>
    </subcellularLocation>
</comment>
<feature type="chain" id="PRO_5008903890" evidence="6">
    <location>
        <begin position="21"/>
        <end position="595"/>
    </location>
</feature>
<keyword evidence="8" id="KW-0675">Receptor</keyword>
<accession>A0A1D2MEC2</accession>
<dbReference type="Gene3D" id="1.20.1070.10">
    <property type="entry name" value="Rhodopsin 7-helix transmembrane proteins"/>
    <property type="match status" value="1"/>
</dbReference>
<keyword evidence="9" id="KW-1185">Reference proteome</keyword>